<proteinExistence type="predicted"/>
<dbReference type="Proteomes" id="UP000422108">
    <property type="component" value="Chromosome"/>
</dbReference>
<accession>A0A5K8AP32</accession>
<protein>
    <submittedName>
        <fullName evidence="2">Uncharacterized protein</fullName>
    </submittedName>
</protein>
<evidence type="ECO:0000256" key="1">
    <source>
        <dbReference type="SAM" id="MobiDB-lite"/>
    </source>
</evidence>
<gene>
    <name evidence="2" type="ORF">DSCOOX_65640</name>
</gene>
<feature type="region of interest" description="Disordered" evidence="1">
    <location>
        <begin position="47"/>
        <end position="68"/>
    </location>
</feature>
<evidence type="ECO:0000313" key="2">
    <source>
        <dbReference type="EMBL" id="BBO93384.1"/>
    </source>
</evidence>
<dbReference type="AlphaFoldDB" id="A0A5K8AP32"/>
<organism evidence="2 3">
    <name type="scientific">Desulfosarcina ovata subsp. ovata</name>
    <dbReference type="NCBI Taxonomy" id="2752305"/>
    <lineage>
        <taxon>Bacteria</taxon>
        <taxon>Pseudomonadati</taxon>
        <taxon>Thermodesulfobacteriota</taxon>
        <taxon>Desulfobacteria</taxon>
        <taxon>Desulfobacterales</taxon>
        <taxon>Desulfosarcinaceae</taxon>
        <taxon>Desulfosarcina</taxon>
    </lineage>
</organism>
<name>A0A5K8AP32_9BACT</name>
<evidence type="ECO:0000313" key="3">
    <source>
        <dbReference type="Proteomes" id="UP000422108"/>
    </source>
</evidence>
<sequence length="102" mass="10844">MVIIAKGMAHEGLKSPWTAWPANPIEAVAAIKVDAVPTAVCMGTPQAKTISGTRKDPPETPTIPEPKPVSIVTGSAIHKFTPYISEPDRIRITPKCLCSVDV</sequence>
<reference evidence="2 3" key="1">
    <citation type="submission" date="2019-11" db="EMBL/GenBank/DDBJ databases">
        <title>Comparative genomics of hydrocarbon-degrading Desulfosarcina strains.</title>
        <authorList>
            <person name="Watanabe M."/>
            <person name="Kojima H."/>
            <person name="Fukui M."/>
        </authorList>
    </citation>
    <scope>NUCLEOTIDE SEQUENCE [LARGE SCALE GENOMIC DNA]</scope>
    <source>
        <strain evidence="3">oXyS1</strain>
    </source>
</reference>
<dbReference type="EMBL" id="AP021879">
    <property type="protein sequence ID" value="BBO93384.1"/>
    <property type="molecule type" value="Genomic_DNA"/>
</dbReference>
<keyword evidence="3" id="KW-1185">Reference proteome</keyword>